<reference evidence="3" key="1">
    <citation type="journal article" date="2016" name="Nat. Commun.">
        <title>The Gonium pectorale genome demonstrates co-option of cell cycle regulation during the evolution of multicellularity.</title>
        <authorList>
            <person name="Hanschen E.R."/>
            <person name="Marriage T.N."/>
            <person name="Ferris P.J."/>
            <person name="Hamaji T."/>
            <person name="Toyoda A."/>
            <person name="Fujiyama A."/>
            <person name="Neme R."/>
            <person name="Noguchi H."/>
            <person name="Minakuchi Y."/>
            <person name="Suzuki M."/>
            <person name="Kawai-Toyooka H."/>
            <person name="Smith D.R."/>
            <person name="Sparks H."/>
            <person name="Anderson J."/>
            <person name="Bakaric R."/>
            <person name="Luria V."/>
            <person name="Karger A."/>
            <person name="Kirschner M.W."/>
            <person name="Durand P.M."/>
            <person name="Michod R.E."/>
            <person name="Nozaki H."/>
            <person name="Olson B.J."/>
        </authorList>
    </citation>
    <scope>NUCLEOTIDE SEQUENCE [LARGE SCALE GENOMIC DNA]</scope>
    <source>
        <strain evidence="3">NIES-2863</strain>
    </source>
</reference>
<evidence type="ECO:0000313" key="2">
    <source>
        <dbReference type="EMBL" id="KXZ51804.1"/>
    </source>
</evidence>
<dbReference type="Gene3D" id="1.25.40.420">
    <property type="match status" value="1"/>
</dbReference>
<evidence type="ECO:0000259" key="1">
    <source>
        <dbReference type="Pfam" id="PF07707"/>
    </source>
</evidence>
<dbReference type="Proteomes" id="UP000075714">
    <property type="component" value="Unassembled WGS sequence"/>
</dbReference>
<dbReference type="AlphaFoldDB" id="A0A150GPT1"/>
<dbReference type="OrthoDB" id="546755at2759"/>
<keyword evidence="3" id="KW-1185">Reference proteome</keyword>
<dbReference type="EMBL" id="LSYV01000012">
    <property type="protein sequence ID" value="KXZ51804.1"/>
    <property type="molecule type" value="Genomic_DNA"/>
</dbReference>
<dbReference type="InterPro" id="IPR011705">
    <property type="entry name" value="BACK"/>
</dbReference>
<comment type="caution">
    <text evidence="2">The sequence shown here is derived from an EMBL/GenBank/DDBJ whole genome shotgun (WGS) entry which is preliminary data.</text>
</comment>
<protein>
    <recommendedName>
        <fullName evidence="1">BACK domain-containing protein</fullName>
    </recommendedName>
</protein>
<evidence type="ECO:0000313" key="3">
    <source>
        <dbReference type="Proteomes" id="UP000075714"/>
    </source>
</evidence>
<accession>A0A150GPT1</accession>
<organism evidence="2 3">
    <name type="scientific">Gonium pectorale</name>
    <name type="common">Green alga</name>
    <dbReference type="NCBI Taxonomy" id="33097"/>
    <lineage>
        <taxon>Eukaryota</taxon>
        <taxon>Viridiplantae</taxon>
        <taxon>Chlorophyta</taxon>
        <taxon>core chlorophytes</taxon>
        <taxon>Chlorophyceae</taxon>
        <taxon>CS clade</taxon>
        <taxon>Chlamydomonadales</taxon>
        <taxon>Volvocaceae</taxon>
        <taxon>Gonium</taxon>
    </lineage>
</organism>
<proteinExistence type="predicted"/>
<dbReference type="Pfam" id="PF07707">
    <property type="entry name" value="BACK"/>
    <property type="match status" value="1"/>
</dbReference>
<gene>
    <name evidence="2" type="ORF">GPECTOR_11g246</name>
</gene>
<feature type="domain" description="BACK" evidence="1">
    <location>
        <begin position="58"/>
        <end position="123"/>
    </location>
</feature>
<sequence length="374" mass="40513">MEAGLEAPFLQLFKCSALWPDPTEEPGFAAVLASAKRQLVTLFGDAPLVLNSPVLLSQLSELPAEALEALLESDDFGTDSEDTVLLLLAEWMAVNHDRTDATARKRLCQQVRLLQLGRAYLGSVLPALAAAWSQSSASPGGWFPITVQEASFIASLANVASALDREEWKKPAGKVYNLKSPWYQTRQRRQCLPAGGREYDWSVSQLQIEVELSKLQTDEAAFLHASVNGELVKVVAHGLTWMPMLYERRQQTSVRMVGLRCSAPAVFREGPLKLPGVGILAAGYIDARLRVRHWKNGSLEDESTTVASTKPISLNGSGTGMSLERVKPLDANGAVASPLAAWSAYLVEGKVMGSLTVLPMSALGRLAAGYTLRP</sequence>
<name>A0A150GPT1_GONPE</name>